<keyword evidence="4" id="KW-0186">Copper</keyword>
<evidence type="ECO:0000256" key="1">
    <source>
        <dbReference type="ARBA" id="ARBA00010609"/>
    </source>
</evidence>
<dbReference type="InterPro" id="IPR045087">
    <property type="entry name" value="Cu-oxidase_fam"/>
</dbReference>
<dbReference type="PANTHER" id="PTHR11709">
    <property type="entry name" value="MULTI-COPPER OXIDASE"/>
    <property type="match status" value="1"/>
</dbReference>
<keyword evidence="2" id="KW-0479">Metal-binding</keyword>
<dbReference type="PROSITE" id="PS00080">
    <property type="entry name" value="MULTICOPPER_OXIDASE2"/>
    <property type="match status" value="1"/>
</dbReference>
<protein>
    <submittedName>
        <fullName evidence="8">Multicopper oxidase</fullName>
    </submittedName>
</protein>
<dbReference type="InterPro" id="IPR001117">
    <property type="entry name" value="Cu-oxidase_2nd"/>
</dbReference>
<evidence type="ECO:0000259" key="5">
    <source>
        <dbReference type="Pfam" id="PF00394"/>
    </source>
</evidence>
<evidence type="ECO:0000259" key="6">
    <source>
        <dbReference type="Pfam" id="PF07731"/>
    </source>
</evidence>
<feature type="domain" description="Plastocyanin-like" evidence="7">
    <location>
        <begin position="29"/>
        <end position="144"/>
    </location>
</feature>
<dbReference type="Pfam" id="PF07732">
    <property type="entry name" value="Cu-oxidase_3"/>
    <property type="match status" value="1"/>
</dbReference>
<evidence type="ECO:0000256" key="3">
    <source>
        <dbReference type="ARBA" id="ARBA00023002"/>
    </source>
</evidence>
<dbReference type="InterPro" id="IPR011707">
    <property type="entry name" value="Cu-oxidase-like_N"/>
</dbReference>
<dbReference type="AlphaFoldDB" id="A0A6G1HFN2"/>
<feature type="domain" description="Plastocyanin-like" evidence="5">
    <location>
        <begin position="163"/>
        <end position="286"/>
    </location>
</feature>
<dbReference type="InterPro" id="IPR002355">
    <property type="entry name" value="Cu_oxidase_Cu_BS"/>
</dbReference>
<evidence type="ECO:0000256" key="4">
    <source>
        <dbReference type="ARBA" id="ARBA00023008"/>
    </source>
</evidence>
<gene>
    <name evidence="8" type="ORF">K402DRAFT_443390</name>
</gene>
<dbReference type="OrthoDB" id="2121828at2759"/>
<dbReference type="InterPro" id="IPR033138">
    <property type="entry name" value="Cu_oxidase_CS"/>
</dbReference>
<name>A0A6G1HFN2_9PEZI</name>
<dbReference type="InterPro" id="IPR017762">
    <property type="entry name" value="Multicopper_oxidase_fun"/>
</dbReference>
<organism evidence="8 9">
    <name type="scientific">Aulographum hederae CBS 113979</name>
    <dbReference type="NCBI Taxonomy" id="1176131"/>
    <lineage>
        <taxon>Eukaryota</taxon>
        <taxon>Fungi</taxon>
        <taxon>Dikarya</taxon>
        <taxon>Ascomycota</taxon>
        <taxon>Pezizomycotina</taxon>
        <taxon>Dothideomycetes</taxon>
        <taxon>Pleosporomycetidae</taxon>
        <taxon>Aulographales</taxon>
        <taxon>Aulographaceae</taxon>
    </lineage>
</organism>
<dbReference type="Gene3D" id="2.60.40.420">
    <property type="entry name" value="Cupredoxins - blue copper proteins"/>
    <property type="match status" value="3"/>
</dbReference>
<dbReference type="GO" id="GO:0016491">
    <property type="term" value="F:oxidoreductase activity"/>
    <property type="evidence" value="ECO:0007669"/>
    <property type="project" value="UniProtKB-KW"/>
</dbReference>
<comment type="similarity">
    <text evidence="1">Belongs to the multicopper oxidase family.</text>
</comment>
<dbReference type="EMBL" id="ML977138">
    <property type="protein sequence ID" value="KAF1991894.1"/>
    <property type="molecule type" value="Genomic_DNA"/>
</dbReference>
<dbReference type="GO" id="GO:0005507">
    <property type="term" value="F:copper ion binding"/>
    <property type="evidence" value="ECO:0007669"/>
    <property type="project" value="InterPro"/>
</dbReference>
<proteinExistence type="inferred from homology"/>
<dbReference type="PROSITE" id="PS00079">
    <property type="entry name" value="MULTICOPPER_OXIDASE1"/>
    <property type="match status" value="1"/>
</dbReference>
<dbReference type="PANTHER" id="PTHR11709:SF394">
    <property type="entry name" value="FI03373P-RELATED"/>
    <property type="match status" value="1"/>
</dbReference>
<keyword evidence="9" id="KW-1185">Reference proteome</keyword>
<dbReference type="SUPFAM" id="SSF49503">
    <property type="entry name" value="Cupredoxins"/>
    <property type="match status" value="3"/>
</dbReference>
<feature type="domain" description="Plastocyanin-like" evidence="6">
    <location>
        <begin position="459"/>
        <end position="594"/>
    </location>
</feature>
<dbReference type="InterPro" id="IPR008972">
    <property type="entry name" value="Cupredoxin"/>
</dbReference>
<accession>A0A6G1HFN2</accession>
<evidence type="ECO:0000259" key="7">
    <source>
        <dbReference type="Pfam" id="PF07732"/>
    </source>
</evidence>
<dbReference type="Pfam" id="PF07731">
    <property type="entry name" value="Cu-oxidase_2"/>
    <property type="match status" value="1"/>
</dbReference>
<evidence type="ECO:0000313" key="8">
    <source>
        <dbReference type="EMBL" id="KAF1991894.1"/>
    </source>
</evidence>
<sequence length="633" mass="69859">MIVTRKKVSAYKLATHDNASFTPNEVLRVSAKNITAFCQERWSVVVNGTLPGPEIRIPEGKTTWVRVYNDMPDHNLTIHWHGIAQSTAPFSDGSPLASQWPIPPLHFFDYELAPSPGSAGSYFYHSHVGLQANTASGALIVEHPISANSTATESKGRPFDYDEDVTVMLSDWFNTTDAYMEQGLGLGPYRWIGEVQTVLVNGRGRATNSSAPVTEECGLASIDVEPGKTYRLRFIMATGLSFVSLGIEEHGFSIIEADGMYTQPYETDFLQLGSGQRYSVLLKTKSLEELESANGTTKGEFFLQTTTLARPIVTTSFAVLRYLLPGSSSTTTTNSTASICPLLPPHPPPIFLPPMTYGYLDYLLSPFSPTLNSTLLPPTPARTIYLNISLTTSPYLLWTLNNATPWFEAFPSSANSSYLQSTNSTPQNFSYPVVHETPYLVALYQGDEKYIPDKEVAASENGYDDRVGAFTLPKGEVVDIVVQSNGYGANNQGDVHPLHLHGAHFWDLGSGNGTWNKEAHDALLEEKMGGEDGWNPMKRDTTMLYRSPVRNNTFGEGTNWRRWRVRAGEPGVWLLHCHTIAHLIVGMQSVWVVGDYNDIVKVDNVTAAEGYLTYGGDAYGNAERDPKVVEWND</sequence>
<dbReference type="Pfam" id="PF00394">
    <property type="entry name" value="Cu-oxidase"/>
    <property type="match status" value="1"/>
</dbReference>
<keyword evidence="3" id="KW-0560">Oxidoreductase</keyword>
<reference evidence="8" key="1">
    <citation type="journal article" date="2020" name="Stud. Mycol.">
        <title>101 Dothideomycetes genomes: a test case for predicting lifestyles and emergence of pathogens.</title>
        <authorList>
            <person name="Haridas S."/>
            <person name="Albert R."/>
            <person name="Binder M."/>
            <person name="Bloem J."/>
            <person name="Labutti K."/>
            <person name="Salamov A."/>
            <person name="Andreopoulos B."/>
            <person name="Baker S."/>
            <person name="Barry K."/>
            <person name="Bills G."/>
            <person name="Bluhm B."/>
            <person name="Cannon C."/>
            <person name="Castanera R."/>
            <person name="Culley D."/>
            <person name="Daum C."/>
            <person name="Ezra D."/>
            <person name="Gonzalez J."/>
            <person name="Henrissat B."/>
            <person name="Kuo A."/>
            <person name="Liang C."/>
            <person name="Lipzen A."/>
            <person name="Lutzoni F."/>
            <person name="Magnuson J."/>
            <person name="Mondo S."/>
            <person name="Nolan M."/>
            <person name="Ohm R."/>
            <person name="Pangilinan J."/>
            <person name="Park H.-J."/>
            <person name="Ramirez L."/>
            <person name="Alfaro M."/>
            <person name="Sun H."/>
            <person name="Tritt A."/>
            <person name="Yoshinaga Y."/>
            <person name="Zwiers L.-H."/>
            <person name="Turgeon B."/>
            <person name="Goodwin S."/>
            <person name="Spatafora J."/>
            <person name="Crous P."/>
            <person name="Grigoriev I."/>
        </authorList>
    </citation>
    <scope>NUCLEOTIDE SEQUENCE</scope>
    <source>
        <strain evidence="8">CBS 113979</strain>
    </source>
</reference>
<evidence type="ECO:0000256" key="2">
    <source>
        <dbReference type="ARBA" id="ARBA00022723"/>
    </source>
</evidence>
<evidence type="ECO:0000313" key="9">
    <source>
        <dbReference type="Proteomes" id="UP000800041"/>
    </source>
</evidence>
<dbReference type="InterPro" id="IPR011706">
    <property type="entry name" value="Cu-oxidase_C"/>
</dbReference>
<dbReference type="NCBIfam" id="TIGR03390">
    <property type="entry name" value="ascorbOXfungal"/>
    <property type="match status" value="1"/>
</dbReference>
<dbReference type="Proteomes" id="UP000800041">
    <property type="component" value="Unassembled WGS sequence"/>
</dbReference>